<dbReference type="OrthoDB" id="192915at2759"/>
<keyword evidence="4" id="KW-1185">Reference proteome</keyword>
<feature type="signal peptide" evidence="1">
    <location>
        <begin position="1"/>
        <end position="30"/>
    </location>
</feature>
<comment type="caution">
    <text evidence="3">The sequence shown here is derived from an EMBL/GenBank/DDBJ whole genome shotgun (WGS) entry which is preliminary data.</text>
</comment>
<reference evidence="3" key="1">
    <citation type="submission" date="2020-01" db="EMBL/GenBank/DDBJ databases">
        <title>Genome sequence of Kobresia littledalei, the first chromosome-level genome in the family Cyperaceae.</title>
        <authorList>
            <person name="Qu G."/>
        </authorList>
    </citation>
    <scope>NUCLEOTIDE SEQUENCE</scope>
    <source>
        <strain evidence="3">C.B.Clarke</strain>
        <tissue evidence="3">Leaf</tissue>
    </source>
</reference>
<proteinExistence type="predicted"/>
<dbReference type="EMBL" id="SWLB01000012">
    <property type="protein sequence ID" value="KAF3331822.1"/>
    <property type="molecule type" value="Genomic_DNA"/>
</dbReference>
<accession>A0A833R4L4</accession>
<feature type="chain" id="PRO_5032520513" evidence="1">
    <location>
        <begin position="31"/>
        <end position="155"/>
    </location>
</feature>
<dbReference type="Pfam" id="PF11938">
    <property type="entry name" value="DUF3456"/>
    <property type="match status" value="1"/>
</dbReference>
<organism evidence="3 4">
    <name type="scientific">Carex littledalei</name>
    <dbReference type="NCBI Taxonomy" id="544730"/>
    <lineage>
        <taxon>Eukaryota</taxon>
        <taxon>Viridiplantae</taxon>
        <taxon>Streptophyta</taxon>
        <taxon>Embryophyta</taxon>
        <taxon>Tracheophyta</taxon>
        <taxon>Spermatophyta</taxon>
        <taxon>Magnoliopsida</taxon>
        <taxon>Liliopsida</taxon>
        <taxon>Poales</taxon>
        <taxon>Cyperaceae</taxon>
        <taxon>Cyperoideae</taxon>
        <taxon>Cariceae</taxon>
        <taxon>Carex</taxon>
        <taxon>Carex subgen. Euthyceras</taxon>
    </lineage>
</organism>
<dbReference type="Proteomes" id="UP000623129">
    <property type="component" value="Unassembled WGS sequence"/>
</dbReference>
<evidence type="ECO:0000313" key="3">
    <source>
        <dbReference type="EMBL" id="KAF3331822.1"/>
    </source>
</evidence>
<dbReference type="AlphaFoldDB" id="A0A833R4L4"/>
<evidence type="ECO:0000259" key="2">
    <source>
        <dbReference type="Pfam" id="PF11938"/>
    </source>
</evidence>
<dbReference type="PANTHER" id="PTHR13341:SF2">
    <property type="entry name" value="PROTEIN SEELE"/>
    <property type="match status" value="1"/>
</dbReference>
<dbReference type="InterPro" id="IPR021852">
    <property type="entry name" value="DUF3456"/>
</dbReference>
<name>A0A833R4L4_9POAL</name>
<keyword evidence="1" id="KW-0732">Signal</keyword>
<sequence length="155" mass="17491">METKDKNGNLRSALWILVLTTMTFAPVVSSIDDKCGACKAVAEKPKNDLDMRYRLNSKGQREGKVIDYRVSELRVIDLIDGLCDKMQDYTLEELDSGREGWIKVRNWDNLKTDKQAAKAHSKAISTFCGRLLEETEDEVISPFPPTSLCVCVWCG</sequence>
<evidence type="ECO:0000313" key="4">
    <source>
        <dbReference type="Proteomes" id="UP000623129"/>
    </source>
</evidence>
<dbReference type="InterPro" id="IPR042415">
    <property type="entry name" value="CNPY"/>
</dbReference>
<dbReference type="PANTHER" id="PTHR13341">
    <property type="entry name" value="MIR-INTERACTING SAPOSIN-LIKE PROTEIN"/>
    <property type="match status" value="1"/>
</dbReference>
<feature type="domain" description="DUF3456" evidence="2">
    <location>
        <begin position="34"/>
        <end position="141"/>
    </location>
</feature>
<evidence type="ECO:0000256" key="1">
    <source>
        <dbReference type="SAM" id="SignalP"/>
    </source>
</evidence>
<protein>
    <submittedName>
        <fullName evidence="3">Protein canopy-1-like protein</fullName>
    </submittedName>
</protein>
<gene>
    <name evidence="3" type="ORF">FCM35_KLT03228</name>
</gene>